<reference evidence="2 3" key="1">
    <citation type="journal article" date="2013" name="Genome Announc.">
        <title>Complete genome sequence of Myxococcus stipitatus strain DSM 14675, a fruiting myxobacterium.</title>
        <authorList>
            <person name="Huntley S."/>
            <person name="Kneip S."/>
            <person name="Treuner-Lange A."/>
            <person name="Sogaard-Andersen L."/>
        </authorList>
    </citation>
    <scope>NUCLEOTIDE SEQUENCE [LARGE SCALE GENOMIC DNA]</scope>
    <source>
        <strain evidence="3">DSM 14675 / JCM 12634 / Mx s8</strain>
    </source>
</reference>
<evidence type="ECO:0000313" key="3">
    <source>
        <dbReference type="Proteomes" id="UP000011131"/>
    </source>
</evidence>
<name>L7U9W1_MYXSD</name>
<dbReference type="eggNOG" id="COG5280">
    <property type="taxonomic scope" value="Bacteria"/>
</dbReference>
<organism evidence="2 3">
    <name type="scientific">Myxococcus stipitatus (strain DSM 14675 / JCM 12634 / Mx s8)</name>
    <dbReference type="NCBI Taxonomy" id="1278073"/>
    <lineage>
        <taxon>Bacteria</taxon>
        <taxon>Pseudomonadati</taxon>
        <taxon>Myxococcota</taxon>
        <taxon>Myxococcia</taxon>
        <taxon>Myxococcales</taxon>
        <taxon>Cystobacterineae</taxon>
        <taxon>Myxococcaceae</taxon>
        <taxon>Myxococcus</taxon>
    </lineage>
</organism>
<dbReference type="HOGENOM" id="CLU_023905_0_0_7"/>
<dbReference type="AlphaFoldDB" id="L7U9W1"/>
<protein>
    <submittedName>
        <fullName evidence="2">Phage tail tape measure protein TP901, core region</fullName>
    </submittedName>
</protein>
<keyword evidence="1" id="KW-1133">Transmembrane helix</keyword>
<dbReference type="EMBL" id="CP004025">
    <property type="protein sequence ID" value="AGC43254.1"/>
    <property type="molecule type" value="Genomic_DNA"/>
</dbReference>
<keyword evidence="3" id="KW-1185">Reference proteome</keyword>
<dbReference type="RefSeq" id="WP_015347516.1">
    <property type="nucleotide sequence ID" value="NC_020126.1"/>
</dbReference>
<dbReference type="STRING" id="1278073.MYSTI_01923"/>
<dbReference type="KEGG" id="msd:MYSTI_01923"/>
<accession>L7U9W1</accession>
<proteinExistence type="predicted"/>
<keyword evidence="1" id="KW-0472">Membrane</keyword>
<gene>
    <name evidence="2" type="ordered locus">MYSTI_01923</name>
</gene>
<feature type="transmembrane region" description="Helical" evidence="1">
    <location>
        <begin position="476"/>
        <end position="494"/>
    </location>
</feature>
<dbReference type="OrthoDB" id="5314548at2"/>
<dbReference type="PATRIC" id="fig|1278073.3.peg.1968"/>
<evidence type="ECO:0000313" key="2">
    <source>
        <dbReference type="EMBL" id="AGC43254.1"/>
    </source>
</evidence>
<feature type="transmembrane region" description="Helical" evidence="1">
    <location>
        <begin position="447"/>
        <end position="469"/>
    </location>
</feature>
<sequence>MGEMKYPLALVVRAVDKATAPFTAMADKMTKATRPLNVGMERLGSRISVIGKRFSTMGKAVGLPKVAENIRGMGEAAGNFSGALGTLVGQLTAIGLASGLAFYGFVRGAEAAGSRLEDLSTKTGFAVNAFAELEYAAKRGGVENEQFAAGMGKFNKSLSEARRKAGPLYALLSKVAPLYAQQLKGVSSNEEAFNLVAKAMAKLPDSGRRAELAAAAFGEAGAGMALALKDGPDAVNALREEYRRLVGDQSAFAAGAGALGDSFDMLELALLGARNALAGALFPAVTKLSAAVTAFAVKNREGLRQWAERTGTAIQAWVDGGGLDRLSESLRSLASTVSGAVDKLGGLENAAKMAAVVLGAPLIGASVQLGVSVGQLAVSLGGLVARLWAVVAASKAGTVALGGLKAAALTAVVGPLKTAGAATVAFSSKLTTTLVGACTTAVAAIRAFSFTSLIAGLTSAATAVWGFTVALLANPITWIVAGIALLAGAVYLIYRNWGPISEWFSELWVGIKLVAAVAWIQFKSWLATNVAPIVAQLMGYWEPLEAFFVGLWDTIVAAFDSAMSKIAPVLEVLKALNPMRLFEDSASGPNLLAPRGAPLLPPGPAPLATQTGSEAFVQVDFNNLPAGTRVQPARGNTAPLALNLGYSMGPL</sequence>
<keyword evidence="1" id="KW-0812">Transmembrane</keyword>
<dbReference type="Proteomes" id="UP000011131">
    <property type="component" value="Chromosome"/>
</dbReference>
<evidence type="ECO:0000256" key="1">
    <source>
        <dbReference type="SAM" id="Phobius"/>
    </source>
</evidence>